<evidence type="ECO:0000256" key="4">
    <source>
        <dbReference type="ARBA" id="ARBA00022692"/>
    </source>
</evidence>
<keyword evidence="4 10" id="KW-0812">Transmembrane</keyword>
<keyword evidence="2" id="KW-1003">Cell membrane</keyword>
<evidence type="ECO:0000256" key="3">
    <source>
        <dbReference type="ARBA" id="ARBA00022606"/>
    </source>
</evidence>
<keyword evidence="6 10" id="KW-1133">Transmembrane helix</keyword>
<evidence type="ECO:0000256" key="10">
    <source>
        <dbReference type="SAM" id="Phobius"/>
    </source>
</evidence>
<comment type="subcellular location">
    <subcellularLocation>
        <location evidence="1">Cell membrane</location>
        <topology evidence="1">Multi-pass membrane protein</topology>
    </subcellularLocation>
</comment>
<evidence type="ECO:0000256" key="2">
    <source>
        <dbReference type="ARBA" id="ARBA00022475"/>
    </source>
</evidence>
<dbReference type="PANTHER" id="PTHR21137:SF35">
    <property type="entry name" value="ODORANT RECEPTOR 19A-RELATED"/>
    <property type="match status" value="1"/>
</dbReference>
<dbReference type="PANTHER" id="PTHR21137">
    <property type="entry name" value="ODORANT RECEPTOR"/>
    <property type="match status" value="1"/>
</dbReference>
<keyword evidence="5" id="KW-0552">Olfaction</keyword>
<evidence type="ECO:0000256" key="5">
    <source>
        <dbReference type="ARBA" id="ARBA00022725"/>
    </source>
</evidence>
<feature type="transmembrane region" description="Helical" evidence="10">
    <location>
        <begin position="12"/>
        <end position="34"/>
    </location>
</feature>
<evidence type="ECO:0000256" key="6">
    <source>
        <dbReference type="ARBA" id="ARBA00022989"/>
    </source>
</evidence>
<accession>A0ABN7AY82</accession>
<feature type="transmembrane region" description="Helical" evidence="10">
    <location>
        <begin position="75"/>
        <end position="94"/>
    </location>
</feature>
<organism evidence="11 12">
    <name type="scientific">Nesidiocoris tenuis</name>
    <dbReference type="NCBI Taxonomy" id="355587"/>
    <lineage>
        <taxon>Eukaryota</taxon>
        <taxon>Metazoa</taxon>
        <taxon>Ecdysozoa</taxon>
        <taxon>Arthropoda</taxon>
        <taxon>Hexapoda</taxon>
        <taxon>Insecta</taxon>
        <taxon>Pterygota</taxon>
        <taxon>Neoptera</taxon>
        <taxon>Paraneoptera</taxon>
        <taxon>Hemiptera</taxon>
        <taxon>Heteroptera</taxon>
        <taxon>Panheteroptera</taxon>
        <taxon>Cimicomorpha</taxon>
        <taxon>Miridae</taxon>
        <taxon>Dicyphina</taxon>
        <taxon>Nesidiocoris</taxon>
    </lineage>
</organism>
<feature type="transmembrane region" description="Helical" evidence="10">
    <location>
        <begin position="245"/>
        <end position="265"/>
    </location>
</feature>
<feature type="transmembrane region" description="Helical" evidence="10">
    <location>
        <begin position="145"/>
        <end position="163"/>
    </location>
</feature>
<evidence type="ECO:0000256" key="8">
    <source>
        <dbReference type="ARBA" id="ARBA00023170"/>
    </source>
</evidence>
<keyword evidence="7 10" id="KW-0472">Membrane</keyword>
<dbReference type="Pfam" id="PF02949">
    <property type="entry name" value="7tm_6"/>
    <property type="match status" value="1"/>
</dbReference>
<proteinExistence type="predicted"/>
<evidence type="ECO:0000313" key="11">
    <source>
        <dbReference type="EMBL" id="BES96963.1"/>
    </source>
</evidence>
<keyword evidence="12" id="KW-1185">Reference proteome</keyword>
<evidence type="ECO:0000256" key="9">
    <source>
        <dbReference type="ARBA" id="ARBA00023224"/>
    </source>
</evidence>
<gene>
    <name evidence="11" type="ORF">NTJ_09777</name>
</gene>
<evidence type="ECO:0000313" key="12">
    <source>
        <dbReference type="Proteomes" id="UP001307889"/>
    </source>
</evidence>
<sequence length="339" mass="38753">MYALYLGGLKKAMGIELFQSLMGFLTALQMLFIVRKSKLIGDIVDSIRNMREDFPVFTDNEFQQRMAPAWKVARAYIAAMNIYMVCYLVIPRAYDLTIGALLGTPLWSHRLPATIASMVDGEGQTRDFQYVWVTLVTITWLPMSAYAHVGFDSCLILFGFYYSTLIDGFAQRLQEFDTSLTPSQRTEFVKTTAAHNRAIYMLSRKLKMLFGYPFALQNLLGAFIIVSLIFSVLPNRNHEPFVVNVTQYINILFLSSMLGATAYAGQHITNQSSKLFDSMYSFPWYELNPSDRKYFISMICSSREELKIDFYGMLALNYETLTVMGNTACSYLTFMMSML</sequence>
<dbReference type="EMBL" id="AP028915">
    <property type="protein sequence ID" value="BES96963.1"/>
    <property type="molecule type" value="Genomic_DNA"/>
</dbReference>
<evidence type="ECO:0000256" key="7">
    <source>
        <dbReference type="ARBA" id="ARBA00023136"/>
    </source>
</evidence>
<evidence type="ECO:0008006" key="13">
    <source>
        <dbReference type="Google" id="ProtNLM"/>
    </source>
</evidence>
<dbReference type="InterPro" id="IPR004117">
    <property type="entry name" value="7tm6_olfct_rcpt"/>
</dbReference>
<evidence type="ECO:0000256" key="1">
    <source>
        <dbReference type="ARBA" id="ARBA00004651"/>
    </source>
</evidence>
<keyword evidence="9" id="KW-0807">Transducer</keyword>
<name>A0ABN7AY82_9HEMI</name>
<reference evidence="11 12" key="1">
    <citation type="submission" date="2023-09" db="EMBL/GenBank/DDBJ databases">
        <title>Nesidiocoris tenuis whole genome shotgun sequence.</title>
        <authorList>
            <person name="Shibata T."/>
            <person name="Shimoda M."/>
            <person name="Kobayashi T."/>
            <person name="Uehara T."/>
        </authorList>
    </citation>
    <scope>NUCLEOTIDE SEQUENCE [LARGE SCALE GENOMIC DNA]</scope>
    <source>
        <strain evidence="11 12">Japan</strain>
    </source>
</reference>
<keyword evidence="3" id="KW-0716">Sensory transduction</keyword>
<feature type="transmembrane region" description="Helical" evidence="10">
    <location>
        <begin position="209"/>
        <end position="233"/>
    </location>
</feature>
<keyword evidence="8" id="KW-0675">Receptor</keyword>
<dbReference type="Proteomes" id="UP001307889">
    <property type="component" value="Chromosome 7"/>
</dbReference>
<protein>
    <recommendedName>
        <fullName evidence="13">Odorant receptor</fullName>
    </recommendedName>
</protein>